<organism evidence="3 4">
    <name type="scientific">Fluctibacter halophilus</name>
    <dbReference type="NCBI Taxonomy" id="226011"/>
    <lineage>
        <taxon>Bacteria</taxon>
        <taxon>Pseudomonadati</taxon>
        <taxon>Pseudomonadota</taxon>
        <taxon>Gammaproteobacteria</taxon>
        <taxon>Alteromonadales</taxon>
        <taxon>Alteromonadaceae</taxon>
        <taxon>Fluctibacter</taxon>
    </lineage>
</organism>
<dbReference type="RefSeq" id="WP_229162149.1">
    <property type="nucleotide sequence ID" value="NZ_JAJEWP010000006.1"/>
</dbReference>
<feature type="chain" id="PRO_5047213577" evidence="1">
    <location>
        <begin position="20"/>
        <end position="344"/>
    </location>
</feature>
<dbReference type="InterPro" id="IPR029052">
    <property type="entry name" value="Metallo-depent_PP-like"/>
</dbReference>
<dbReference type="InterPro" id="IPR038607">
    <property type="entry name" value="PhoD-like_sf"/>
</dbReference>
<keyword evidence="4" id="KW-1185">Reference proteome</keyword>
<dbReference type="PANTHER" id="PTHR33987:SF1">
    <property type="entry name" value="CALCINEURIN-LIKE METALLO-PHOSPHOESTERASE SUPERFAMILY PROTEIN"/>
    <property type="match status" value="1"/>
</dbReference>
<evidence type="ECO:0000313" key="4">
    <source>
        <dbReference type="Proteomes" id="UP001520878"/>
    </source>
</evidence>
<evidence type="ECO:0000259" key="2">
    <source>
        <dbReference type="Pfam" id="PF09423"/>
    </source>
</evidence>
<name>A0ABS8GD31_9ALTE</name>
<dbReference type="CDD" id="cd07389">
    <property type="entry name" value="MPP_PhoD"/>
    <property type="match status" value="1"/>
</dbReference>
<dbReference type="PROSITE" id="PS51257">
    <property type="entry name" value="PROKAR_LIPOPROTEIN"/>
    <property type="match status" value="1"/>
</dbReference>
<gene>
    <name evidence="3" type="ORF">LJ739_16105</name>
</gene>
<dbReference type="Gene3D" id="3.60.21.70">
    <property type="entry name" value="PhoD-like phosphatase"/>
    <property type="match status" value="1"/>
</dbReference>
<feature type="domain" description="PhoD-like phosphatase metallophosphatase" evidence="2">
    <location>
        <begin position="68"/>
        <end position="292"/>
    </location>
</feature>
<dbReference type="SUPFAM" id="SSF56300">
    <property type="entry name" value="Metallo-dependent phosphatases"/>
    <property type="match status" value="1"/>
</dbReference>
<keyword evidence="1" id="KW-0732">Signal</keyword>
<dbReference type="InterPro" id="IPR018946">
    <property type="entry name" value="PhoD-like_MPP"/>
</dbReference>
<sequence length="344" mass="38735">MTSRLLSACLLAFATQANATTLLFGSCAHQDEPLPILRHIAEQPADAFVFLGDNIYGDTEDMAVLAAKYQKLGNNPNFQALQHAMPVHAIWDDHDYGENDAGAEYPQKEASRQIMLNFWGAPKDSPRRSRPDGIYTDFFIGEGEQRIHVILPDLRWNRAPLNGMGKIEYVLKRRPDNRGPYSPSEDPTASMLGEAQWQWLENAIKQPAALTIIGSSLQVLPDFTGWEAWVNFPADRQRLFNVIRENNINGVMLISGDTHWGEISRYDTELDYPLWEVTSSGLTEEWKQISPNKHRIGDATHTNNYGFVTINTEVEQPFVHVGLKDAAGNILMAQKVLLSSLRPY</sequence>
<proteinExistence type="predicted"/>
<dbReference type="EMBL" id="JAJEWP010000006">
    <property type="protein sequence ID" value="MCC2617775.1"/>
    <property type="molecule type" value="Genomic_DNA"/>
</dbReference>
<feature type="signal peptide" evidence="1">
    <location>
        <begin position="1"/>
        <end position="19"/>
    </location>
</feature>
<protein>
    <submittedName>
        <fullName evidence="3">Alkaline phosphatase family protein</fullName>
    </submittedName>
</protein>
<evidence type="ECO:0000313" key="3">
    <source>
        <dbReference type="EMBL" id="MCC2617775.1"/>
    </source>
</evidence>
<evidence type="ECO:0000256" key="1">
    <source>
        <dbReference type="SAM" id="SignalP"/>
    </source>
</evidence>
<dbReference type="Pfam" id="PF09423">
    <property type="entry name" value="PhoD"/>
    <property type="match status" value="1"/>
</dbReference>
<accession>A0ABS8GD31</accession>
<reference evidence="3 4" key="1">
    <citation type="submission" date="2021-10" db="EMBL/GenBank/DDBJ databases">
        <title>Draft genome of Aestuariibacter halophilus JC2043.</title>
        <authorList>
            <person name="Emsley S.A."/>
            <person name="Pfannmuller K.M."/>
            <person name="Ushijima B."/>
            <person name="Saw J.H."/>
            <person name="Videau P."/>
        </authorList>
    </citation>
    <scope>NUCLEOTIDE SEQUENCE [LARGE SCALE GENOMIC DNA]</scope>
    <source>
        <strain evidence="3 4">JC2043</strain>
    </source>
</reference>
<comment type="caution">
    <text evidence="3">The sequence shown here is derived from an EMBL/GenBank/DDBJ whole genome shotgun (WGS) entry which is preliminary data.</text>
</comment>
<dbReference type="PANTHER" id="PTHR33987">
    <property type="entry name" value="CALCINEURIN-LIKE METALLO-PHOSPHOESTERASE SUPERFAMILY PROTEIN"/>
    <property type="match status" value="1"/>
</dbReference>
<dbReference type="Proteomes" id="UP001520878">
    <property type="component" value="Unassembled WGS sequence"/>
</dbReference>